<dbReference type="EMBL" id="SDAQ01000167">
    <property type="protein sequence ID" value="KAI3532590.1"/>
    <property type="molecule type" value="Genomic_DNA"/>
</dbReference>
<name>A0A9P9X2C0_9PEZI</name>
<evidence type="ECO:0000313" key="2">
    <source>
        <dbReference type="EMBL" id="KAI3532590.1"/>
    </source>
</evidence>
<evidence type="ECO:0000313" key="3">
    <source>
        <dbReference type="Proteomes" id="UP001056436"/>
    </source>
</evidence>
<gene>
    <name evidence="2" type="ORF">CABS02_13817</name>
</gene>
<comment type="caution">
    <text evidence="2">The sequence shown here is derived from an EMBL/GenBank/DDBJ whole genome shotgun (WGS) entry which is preliminary data.</text>
</comment>
<accession>A0A9P9X2C0</accession>
<dbReference type="Proteomes" id="UP001056436">
    <property type="component" value="Unassembled WGS sequence"/>
</dbReference>
<dbReference type="AlphaFoldDB" id="A0A9P9X2C0"/>
<evidence type="ECO:0000256" key="1">
    <source>
        <dbReference type="SAM" id="MobiDB-lite"/>
    </source>
</evidence>
<sequence>MRRRRALVGEGEGESLPGDMGGTKSHVRMTDARALVKVLQLSDGTRIEAQRTRTRFLKRGGWGLIRGDGKRFVACLTLLLVV</sequence>
<proteinExistence type="predicted"/>
<keyword evidence="3" id="KW-1185">Reference proteome</keyword>
<organism evidence="2 3">
    <name type="scientific">Colletotrichum abscissum</name>
    <dbReference type="NCBI Taxonomy" id="1671311"/>
    <lineage>
        <taxon>Eukaryota</taxon>
        <taxon>Fungi</taxon>
        <taxon>Dikarya</taxon>
        <taxon>Ascomycota</taxon>
        <taxon>Pezizomycotina</taxon>
        <taxon>Sordariomycetes</taxon>
        <taxon>Hypocreomycetidae</taxon>
        <taxon>Glomerellales</taxon>
        <taxon>Glomerellaceae</taxon>
        <taxon>Colletotrichum</taxon>
        <taxon>Colletotrichum acutatum species complex</taxon>
    </lineage>
</organism>
<reference evidence="2" key="1">
    <citation type="submission" date="2019-01" db="EMBL/GenBank/DDBJ databases">
        <title>Colletotrichum abscissum LGMF1257.</title>
        <authorList>
            <person name="Baroncelli R."/>
        </authorList>
    </citation>
    <scope>NUCLEOTIDE SEQUENCE</scope>
    <source>
        <strain evidence="2">Ca142</strain>
    </source>
</reference>
<feature type="region of interest" description="Disordered" evidence="1">
    <location>
        <begin position="1"/>
        <end position="25"/>
    </location>
</feature>
<protein>
    <submittedName>
        <fullName evidence="2">Uncharacterized protein</fullName>
    </submittedName>
</protein>